<gene>
    <name evidence="5" type="ORF">SAMN05444959_11157</name>
</gene>
<dbReference type="NCBIfam" id="NF037995">
    <property type="entry name" value="TRAP_S1"/>
    <property type="match status" value="1"/>
</dbReference>
<proteinExistence type="predicted"/>
<dbReference type="Gene3D" id="3.40.190.170">
    <property type="entry name" value="Bacterial extracellular solute-binding protein, family 7"/>
    <property type="match status" value="1"/>
</dbReference>
<protein>
    <submittedName>
        <fullName evidence="5">TRAP-type C4-dicarboxylate transport system, substrate-binding protein</fullName>
    </submittedName>
</protein>
<feature type="chain" id="PRO_5012783025" evidence="4">
    <location>
        <begin position="25"/>
        <end position="342"/>
    </location>
</feature>
<evidence type="ECO:0000256" key="4">
    <source>
        <dbReference type="SAM" id="SignalP"/>
    </source>
</evidence>
<dbReference type="RefSeq" id="WP_089345065.1">
    <property type="nucleotide sequence ID" value="NZ_CP067131.1"/>
</dbReference>
<dbReference type="PANTHER" id="PTHR33376">
    <property type="match status" value="1"/>
</dbReference>
<name>A0A239PYR3_9RHOB</name>
<keyword evidence="3" id="KW-0574">Periplasm</keyword>
<dbReference type="OrthoDB" id="9769667at2"/>
<dbReference type="Pfam" id="PF03480">
    <property type="entry name" value="DctP"/>
    <property type="match status" value="1"/>
</dbReference>
<dbReference type="PANTHER" id="PTHR33376:SF5">
    <property type="entry name" value="EXTRACYTOPLASMIC SOLUTE RECEPTOR PROTEIN"/>
    <property type="match status" value="1"/>
</dbReference>
<evidence type="ECO:0000256" key="3">
    <source>
        <dbReference type="ARBA" id="ARBA00022764"/>
    </source>
</evidence>
<evidence type="ECO:0000313" key="6">
    <source>
        <dbReference type="Proteomes" id="UP000198307"/>
    </source>
</evidence>
<dbReference type="EMBL" id="FZQB01000011">
    <property type="protein sequence ID" value="SNT75461.1"/>
    <property type="molecule type" value="Genomic_DNA"/>
</dbReference>
<keyword evidence="6" id="KW-1185">Reference proteome</keyword>
<dbReference type="Proteomes" id="UP000198307">
    <property type="component" value="Unassembled WGS sequence"/>
</dbReference>
<dbReference type="CDD" id="cd13604">
    <property type="entry name" value="PBP2_TRAP_ketoacid_lactate_like"/>
    <property type="match status" value="1"/>
</dbReference>
<dbReference type="PROSITE" id="PS51318">
    <property type="entry name" value="TAT"/>
    <property type="match status" value="1"/>
</dbReference>
<evidence type="ECO:0000313" key="5">
    <source>
        <dbReference type="EMBL" id="SNT75461.1"/>
    </source>
</evidence>
<feature type="signal peptide" evidence="4">
    <location>
        <begin position="1"/>
        <end position="24"/>
    </location>
</feature>
<dbReference type="InterPro" id="IPR018389">
    <property type="entry name" value="DctP_fam"/>
</dbReference>
<dbReference type="InterPro" id="IPR038404">
    <property type="entry name" value="TRAP_DctP_sf"/>
</dbReference>
<dbReference type="GO" id="GO:0042597">
    <property type="term" value="C:periplasmic space"/>
    <property type="evidence" value="ECO:0007669"/>
    <property type="project" value="UniProtKB-SubCell"/>
</dbReference>
<sequence>MTLTRRSLFLGTAVALALGGAAQAQEFTFRIQSSDPAGNTNFVLQKEWAEMVSEKTDGRVAVEMLPVETIVAHSETMDAVAAGILDGHFTDTSYASGKDPAFGLIANPVGAWSSPDQMFDFMENGGGKELMNEMLEPYGLHFIGATTPGLEAFVSKVPLDGVDDLKGLKLRAPEGMVQNVFAAAGASPVNLPGSEVFTSLDKGVIDAADYNTFSTNAAQGLHDVAKHPVYPGFHSMPLIEVSVNKAKWDSLPDDLKTAMEDSVREFATYQSETVLKRDMEAVEEAKAGGEITVHDWSDEDRAKFRAIARSQWEKAAQASENSQKVYDLLTTYLVENGLMAED</sequence>
<dbReference type="InterPro" id="IPR006311">
    <property type="entry name" value="TAT_signal"/>
</dbReference>
<evidence type="ECO:0000256" key="1">
    <source>
        <dbReference type="ARBA" id="ARBA00004418"/>
    </source>
</evidence>
<keyword evidence="2 4" id="KW-0732">Signal</keyword>
<reference evidence="5 6" key="1">
    <citation type="submission" date="2017-07" db="EMBL/GenBank/DDBJ databases">
        <authorList>
            <person name="Sun Z.S."/>
            <person name="Albrecht U."/>
            <person name="Echele G."/>
            <person name="Lee C.C."/>
        </authorList>
    </citation>
    <scope>NUCLEOTIDE SEQUENCE [LARGE SCALE GENOMIC DNA]</scope>
    <source>
        <strain evidence="5 6">DSM 14827</strain>
    </source>
</reference>
<dbReference type="GO" id="GO:0055085">
    <property type="term" value="P:transmembrane transport"/>
    <property type="evidence" value="ECO:0007669"/>
    <property type="project" value="InterPro"/>
</dbReference>
<comment type="subcellular location">
    <subcellularLocation>
        <location evidence="1">Periplasm</location>
    </subcellularLocation>
</comment>
<accession>A0A239PYR3</accession>
<organism evidence="5 6">
    <name type="scientific">Paracoccus seriniphilus</name>
    <dbReference type="NCBI Taxonomy" id="184748"/>
    <lineage>
        <taxon>Bacteria</taxon>
        <taxon>Pseudomonadati</taxon>
        <taxon>Pseudomonadota</taxon>
        <taxon>Alphaproteobacteria</taxon>
        <taxon>Rhodobacterales</taxon>
        <taxon>Paracoccaceae</taxon>
        <taxon>Paracoccus</taxon>
    </lineage>
</organism>
<evidence type="ECO:0000256" key="2">
    <source>
        <dbReference type="ARBA" id="ARBA00022729"/>
    </source>
</evidence>
<dbReference type="AlphaFoldDB" id="A0A239PYR3"/>